<dbReference type="EMBL" id="LT906446">
    <property type="protein sequence ID" value="SNU94280.1"/>
    <property type="molecule type" value="Genomic_DNA"/>
</dbReference>
<feature type="domain" description="ABC transporter" evidence="4">
    <location>
        <begin position="2"/>
        <end position="238"/>
    </location>
</feature>
<dbReference type="InterPro" id="IPR003593">
    <property type="entry name" value="AAA+_ATPase"/>
</dbReference>
<dbReference type="GeneID" id="78506228"/>
<evidence type="ECO:0000256" key="2">
    <source>
        <dbReference type="ARBA" id="ARBA00022741"/>
    </source>
</evidence>
<dbReference type="CDD" id="cd03261">
    <property type="entry name" value="ABC_Org_Solvent_Resistant"/>
    <property type="match status" value="1"/>
</dbReference>
<protein>
    <submittedName>
        <fullName evidence="5">Uncharacterized ABC transporter ATP-binding protein HI_1087</fullName>
    </submittedName>
</protein>
<evidence type="ECO:0000256" key="3">
    <source>
        <dbReference type="ARBA" id="ARBA00022840"/>
    </source>
</evidence>
<evidence type="ECO:0000259" key="4">
    <source>
        <dbReference type="PROSITE" id="PS50893"/>
    </source>
</evidence>
<keyword evidence="1" id="KW-0813">Transport</keyword>
<proteinExistence type="predicted"/>
<sequence length="245" mass="27657">MIKVVNVHKYFKDRHILKDINFEVKKGETLVIIGGSGSGKSTLLKLLIGLLRPEKGKIFIKDEEISQMTEAQLDKIRLKMGMVFQYSALFDSMSVGDNVGFGLKEHGKMRKEQIRQIVEEKLKMVELEGFADFMPNELSGGMKKRVSLARAIAFEPEILLYDEPSSGLDPITSAKIDDLIVQMQKLLGVTSIVVTHDMNSAFYIADRIAMLYNGEMIAIGTPEEIKKSTDNRVLEFINVSKERKR</sequence>
<dbReference type="AlphaFoldDB" id="A0A239T956"/>
<gene>
    <name evidence="5" type="ORF">SAMEA4364220_00186</name>
</gene>
<keyword evidence="6" id="KW-1185">Reference proteome</keyword>
<dbReference type="Pfam" id="PF00005">
    <property type="entry name" value="ABC_tran"/>
    <property type="match status" value="1"/>
</dbReference>
<reference evidence="5 6" key="1">
    <citation type="submission" date="2017-06" db="EMBL/GenBank/DDBJ databases">
        <authorList>
            <consortium name="Pathogen Informatics"/>
        </authorList>
    </citation>
    <scope>NUCLEOTIDE SEQUENCE [LARGE SCALE GENOMIC DNA]</scope>
    <source>
        <strain evidence="5 6">NCTC10570</strain>
    </source>
</reference>
<dbReference type="GO" id="GO:0016887">
    <property type="term" value="F:ATP hydrolysis activity"/>
    <property type="evidence" value="ECO:0007669"/>
    <property type="project" value="InterPro"/>
</dbReference>
<dbReference type="PROSITE" id="PS00211">
    <property type="entry name" value="ABC_TRANSPORTER_1"/>
    <property type="match status" value="1"/>
</dbReference>
<dbReference type="InterPro" id="IPR017871">
    <property type="entry name" value="ABC_transporter-like_CS"/>
</dbReference>
<dbReference type="InterPro" id="IPR027417">
    <property type="entry name" value="P-loop_NTPase"/>
</dbReference>
<keyword evidence="3 5" id="KW-0067">ATP-binding</keyword>
<organism evidence="5 6">
    <name type="scientific">Megamonas hypermegale</name>
    <dbReference type="NCBI Taxonomy" id="158847"/>
    <lineage>
        <taxon>Bacteria</taxon>
        <taxon>Bacillati</taxon>
        <taxon>Bacillota</taxon>
        <taxon>Negativicutes</taxon>
        <taxon>Selenomonadales</taxon>
        <taxon>Selenomonadaceae</taxon>
        <taxon>Megamonas</taxon>
    </lineage>
</organism>
<dbReference type="RefSeq" id="WP_027890159.1">
    <property type="nucleotide sequence ID" value="NZ_CASFMS010000002.1"/>
</dbReference>
<evidence type="ECO:0000313" key="5">
    <source>
        <dbReference type="EMBL" id="SNU94280.1"/>
    </source>
</evidence>
<keyword evidence="2" id="KW-0547">Nucleotide-binding</keyword>
<dbReference type="PANTHER" id="PTHR43023">
    <property type="entry name" value="PROTEIN TRIGALACTOSYLDIACYLGLYCEROL 3, CHLOROPLASTIC"/>
    <property type="match status" value="1"/>
</dbReference>
<dbReference type="InterPro" id="IPR003439">
    <property type="entry name" value="ABC_transporter-like_ATP-bd"/>
</dbReference>
<evidence type="ECO:0000256" key="1">
    <source>
        <dbReference type="ARBA" id="ARBA00022448"/>
    </source>
</evidence>
<accession>A0A239T956</accession>
<name>A0A239T956_9FIRM</name>
<dbReference type="SMART" id="SM00382">
    <property type="entry name" value="AAA"/>
    <property type="match status" value="1"/>
</dbReference>
<evidence type="ECO:0000313" key="6">
    <source>
        <dbReference type="Proteomes" id="UP000215383"/>
    </source>
</evidence>
<dbReference type="GO" id="GO:0005524">
    <property type="term" value="F:ATP binding"/>
    <property type="evidence" value="ECO:0007669"/>
    <property type="project" value="UniProtKB-KW"/>
</dbReference>
<dbReference type="eggNOG" id="COG1127">
    <property type="taxonomic scope" value="Bacteria"/>
</dbReference>
<dbReference type="Gene3D" id="3.40.50.300">
    <property type="entry name" value="P-loop containing nucleotide triphosphate hydrolases"/>
    <property type="match status" value="1"/>
</dbReference>
<dbReference type="PANTHER" id="PTHR43023:SF6">
    <property type="entry name" value="INTERMEMBRANE PHOSPHOLIPID TRANSPORT SYSTEM ATP-BINDING PROTEIN MLAF"/>
    <property type="match status" value="1"/>
</dbReference>
<dbReference type="PROSITE" id="PS50893">
    <property type="entry name" value="ABC_TRANSPORTER_2"/>
    <property type="match status" value="1"/>
</dbReference>
<dbReference type="Proteomes" id="UP000215383">
    <property type="component" value="Chromosome 1"/>
</dbReference>
<dbReference type="SUPFAM" id="SSF52540">
    <property type="entry name" value="P-loop containing nucleoside triphosphate hydrolases"/>
    <property type="match status" value="1"/>
</dbReference>